<evidence type="ECO:0000313" key="9">
    <source>
        <dbReference type="EMBL" id="MBP2076543.1"/>
    </source>
</evidence>
<accession>A0A9X1CEZ6</accession>
<evidence type="ECO:0000256" key="6">
    <source>
        <dbReference type="ARBA" id="ARBA00023136"/>
    </source>
</evidence>
<proteinExistence type="inferred from homology"/>
<feature type="transmembrane region" description="Helical" evidence="7">
    <location>
        <begin position="12"/>
        <end position="28"/>
    </location>
</feature>
<evidence type="ECO:0000313" key="10">
    <source>
        <dbReference type="Proteomes" id="UP001138793"/>
    </source>
</evidence>
<feature type="transmembrane region" description="Helical" evidence="7">
    <location>
        <begin position="180"/>
        <end position="197"/>
    </location>
</feature>
<gene>
    <name evidence="9" type="ORF">J2Z64_000755</name>
</gene>
<keyword evidence="3" id="KW-1003">Cell membrane</keyword>
<protein>
    <submittedName>
        <fullName evidence="9">Membrane protein DedA with SNARE-associated domain</fullName>
    </submittedName>
</protein>
<keyword evidence="4 7" id="KW-0812">Transmembrane</keyword>
<dbReference type="PANTHER" id="PTHR42709">
    <property type="entry name" value="ALKALINE PHOSPHATASE LIKE PROTEIN"/>
    <property type="match status" value="1"/>
</dbReference>
<evidence type="ECO:0000256" key="3">
    <source>
        <dbReference type="ARBA" id="ARBA00022475"/>
    </source>
</evidence>
<evidence type="ECO:0000259" key="8">
    <source>
        <dbReference type="Pfam" id="PF09335"/>
    </source>
</evidence>
<dbReference type="PANTHER" id="PTHR42709:SF6">
    <property type="entry name" value="UNDECAPRENYL PHOSPHATE TRANSPORTER A"/>
    <property type="match status" value="1"/>
</dbReference>
<evidence type="ECO:0000256" key="1">
    <source>
        <dbReference type="ARBA" id="ARBA00004651"/>
    </source>
</evidence>
<evidence type="ECO:0000256" key="7">
    <source>
        <dbReference type="SAM" id="Phobius"/>
    </source>
</evidence>
<feature type="domain" description="VTT" evidence="8">
    <location>
        <begin position="31"/>
        <end position="161"/>
    </location>
</feature>
<evidence type="ECO:0000256" key="2">
    <source>
        <dbReference type="ARBA" id="ARBA00010792"/>
    </source>
</evidence>
<dbReference type="GO" id="GO:0005886">
    <property type="term" value="C:plasma membrane"/>
    <property type="evidence" value="ECO:0007669"/>
    <property type="project" value="UniProtKB-SubCell"/>
</dbReference>
<keyword evidence="5 7" id="KW-1133">Transmembrane helix</keyword>
<dbReference type="Proteomes" id="UP001138793">
    <property type="component" value="Unassembled WGS sequence"/>
</dbReference>
<feature type="transmembrane region" description="Helical" evidence="7">
    <location>
        <begin position="49"/>
        <end position="72"/>
    </location>
</feature>
<evidence type="ECO:0000256" key="5">
    <source>
        <dbReference type="ARBA" id="ARBA00022989"/>
    </source>
</evidence>
<feature type="transmembrane region" description="Helical" evidence="7">
    <location>
        <begin position="139"/>
        <end position="160"/>
    </location>
</feature>
<name>A0A9X1CEZ6_9BACI</name>
<dbReference type="InterPro" id="IPR051311">
    <property type="entry name" value="DedA_domain"/>
</dbReference>
<organism evidence="9 10">
    <name type="scientific">Oceanobacillus polygoni</name>
    <dbReference type="NCBI Taxonomy" id="1235259"/>
    <lineage>
        <taxon>Bacteria</taxon>
        <taxon>Bacillati</taxon>
        <taxon>Bacillota</taxon>
        <taxon>Bacilli</taxon>
        <taxon>Bacillales</taxon>
        <taxon>Bacillaceae</taxon>
        <taxon>Oceanobacillus</taxon>
    </lineage>
</organism>
<comment type="caution">
    <text evidence="9">The sequence shown here is derived from an EMBL/GenBank/DDBJ whole genome shotgun (WGS) entry which is preliminary data.</text>
</comment>
<sequence length="204" mass="23351">MIENWVTDIMEQLGYLGVYLMMVLENVFPPIPSEIVLPFGGFLTTYTDLTVLGVVVAATAGSVIGAMILYSIGMLLDVERLEKILDRWGHILRLKKEDIRKADAWFDKYGYWTVLFCRMVPIVRSLISIPAGMAQMNFWLFLFFTTIGTIMWNIILISLGAVLGSNWQNIIGFMNVYKDFVYAALIIGTILLIIWLIQKKRKRK</sequence>
<dbReference type="EMBL" id="JAGGMB010000002">
    <property type="protein sequence ID" value="MBP2076543.1"/>
    <property type="molecule type" value="Genomic_DNA"/>
</dbReference>
<comment type="subcellular location">
    <subcellularLocation>
        <location evidence="1">Cell membrane</location>
        <topology evidence="1">Multi-pass membrane protein</topology>
    </subcellularLocation>
</comment>
<keyword evidence="6 7" id="KW-0472">Membrane</keyword>
<dbReference type="AlphaFoldDB" id="A0A9X1CEZ6"/>
<comment type="similarity">
    <text evidence="2">Belongs to the DedA family.</text>
</comment>
<keyword evidence="10" id="KW-1185">Reference proteome</keyword>
<evidence type="ECO:0000256" key="4">
    <source>
        <dbReference type="ARBA" id="ARBA00022692"/>
    </source>
</evidence>
<dbReference type="InterPro" id="IPR032816">
    <property type="entry name" value="VTT_dom"/>
</dbReference>
<dbReference type="Pfam" id="PF09335">
    <property type="entry name" value="VTT_dom"/>
    <property type="match status" value="1"/>
</dbReference>
<reference evidence="9" key="1">
    <citation type="submission" date="2021-03" db="EMBL/GenBank/DDBJ databases">
        <title>Genomic Encyclopedia of Type Strains, Phase IV (KMG-IV): sequencing the most valuable type-strain genomes for metagenomic binning, comparative biology and taxonomic classification.</title>
        <authorList>
            <person name="Goeker M."/>
        </authorList>
    </citation>
    <scope>NUCLEOTIDE SEQUENCE</scope>
    <source>
        <strain evidence="9">DSM 107338</strain>
    </source>
</reference>